<name>A0A1U9KQL5_9PROT</name>
<dbReference type="SUPFAM" id="SSF52317">
    <property type="entry name" value="Class I glutamine amidotransferase-like"/>
    <property type="match status" value="1"/>
</dbReference>
<dbReference type="Gene3D" id="3.40.50.880">
    <property type="match status" value="1"/>
</dbReference>
<dbReference type="PANTHER" id="PTHR43130">
    <property type="entry name" value="ARAC-FAMILY TRANSCRIPTIONAL REGULATOR"/>
    <property type="match status" value="1"/>
</dbReference>
<sequence length="340" mass="37451">MDKPGLIAEIGLVAYPDAQLSALHGLTDLFRIANWQNAALGGRDARAIRITHWRAADDDHVDCVYDTHPGQPNAPRFLIAPPSLVMPVDMARTDAFTVWMRDLHEHGATLCSVCAGAFVLAETGLLAGRQVTTHWAFAEALAARFPEIQVAAEHMVIDGGDVITAGGILAWTDLGLRLVEHLMGASVMLATARFLLVDPPGREQRSYALFVPRFDHGDGAVLKAQHWLHAHLAEETAVPDLGRLAGLEPRTFLRRFQKATGLKPVEYRQQMRIAKAREGLELTRRSIDEIGWRVGYSDPAAFRRIFHRVTGLAPGDYRRRFGVAAQGADIMADTHDKLPV</sequence>
<keyword evidence="2" id="KW-0804">Transcription</keyword>
<evidence type="ECO:0000313" key="3">
    <source>
        <dbReference type="EMBL" id="AQS88151.1"/>
    </source>
</evidence>
<evidence type="ECO:0000256" key="2">
    <source>
        <dbReference type="ARBA" id="ARBA00023163"/>
    </source>
</evidence>
<dbReference type="PROSITE" id="PS01124">
    <property type="entry name" value="HTH_ARAC_FAMILY_2"/>
    <property type="match status" value="1"/>
</dbReference>
<dbReference type="Gene3D" id="1.10.10.60">
    <property type="entry name" value="Homeodomain-like"/>
    <property type="match status" value="1"/>
</dbReference>
<dbReference type="GO" id="GO:0043565">
    <property type="term" value="F:sequence-specific DNA binding"/>
    <property type="evidence" value="ECO:0007669"/>
    <property type="project" value="InterPro"/>
</dbReference>
<dbReference type="KEGG" id="nch:A0U93_09590"/>
<dbReference type="AlphaFoldDB" id="A0A1U9KQL5"/>
<dbReference type="EMBL" id="CP014691">
    <property type="protein sequence ID" value="AQS88151.1"/>
    <property type="molecule type" value="Genomic_DNA"/>
</dbReference>
<dbReference type="STRING" id="320497.A0U93_09590"/>
<dbReference type="SUPFAM" id="SSF46689">
    <property type="entry name" value="Homeodomain-like"/>
    <property type="match status" value="2"/>
</dbReference>
<proteinExistence type="predicted"/>
<keyword evidence="4" id="KW-1185">Reference proteome</keyword>
<dbReference type="RefSeq" id="WP_077807165.1">
    <property type="nucleotide sequence ID" value="NZ_BJXS01000003.1"/>
</dbReference>
<protein>
    <submittedName>
        <fullName evidence="3">AraC family transcriptional regulator</fullName>
    </submittedName>
</protein>
<dbReference type="SMART" id="SM00342">
    <property type="entry name" value="HTH_ARAC"/>
    <property type="match status" value="1"/>
</dbReference>
<dbReference type="PANTHER" id="PTHR43130:SF3">
    <property type="entry name" value="HTH-TYPE TRANSCRIPTIONAL REGULATOR RV1931C"/>
    <property type="match status" value="1"/>
</dbReference>
<accession>A0A1U9KQL5</accession>
<dbReference type="Pfam" id="PF01965">
    <property type="entry name" value="DJ-1_PfpI"/>
    <property type="match status" value="1"/>
</dbReference>
<dbReference type="GO" id="GO:0003700">
    <property type="term" value="F:DNA-binding transcription factor activity"/>
    <property type="evidence" value="ECO:0007669"/>
    <property type="project" value="InterPro"/>
</dbReference>
<evidence type="ECO:0000313" key="4">
    <source>
        <dbReference type="Proteomes" id="UP000188604"/>
    </source>
</evidence>
<dbReference type="InterPro" id="IPR009057">
    <property type="entry name" value="Homeodomain-like_sf"/>
</dbReference>
<dbReference type="InterPro" id="IPR002818">
    <property type="entry name" value="DJ-1/PfpI"/>
</dbReference>
<dbReference type="Proteomes" id="UP000188604">
    <property type="component" value="Chromosome"/>
</dbReference>
<dbReference type="OrthoDB" id="9793422at2"/>
<dbReference type="InterPro" id="IPR018060">
    <property type="entry name" value="HTH_AraC"/>
</dbReference>
<keyword evidence="1" id="KW-0805">Transcription regulation</keyword>
<reference evidence="3 4" key="1">
    <citation type="submission" date="2016-03" db="EMBL/GenBank/DDBJ databases">
        <title>Acetic acid bacteria sequencing.</title>
        <authorList>
            <person name="Brandt J."/>
            <person name="Jakob F."/>
            <person name="Vogel R.F."/>
        </authorList>
    </citation>
    <scope>NUCLEOTIDE SEQUENCE [LARGE SCALE GENOMIC DNA]</scope>
    <source>
        <strain evidence="3 4">NBRC 101099</strain>
    </source>
</reference>
<gene>
    <name evidence="3" type="ORF">A0U93_09590</name>
</gene>
<dbReference type="Pfam" id="PF12833">
    <property type="entry name" value="HTH_18"/>
    <property type="match status" value="1"/>
</dbReference>
<organism evidence="3 4">
    <name type="scientific">Neoasaia chiangmaiensis</name>
    <dbReference type="NCBI Taxonomy" id="320497"/>
    <lineage>
        <taxon>Bacteria</taxon>
        <taxon>Pseudomonadati</taxon>
        <taxon>Pseudomonadota</taxon>
        <taxon>Alphaproteobacteria</taxon>
        <taxon>Acetobacterales</taxon>
        <taxon>Acetobacteraceae</taxon>
        <taxon>Neoasaia</taxon>
    </lineage>
</organism>
<evidence type="ECO:0000256" key="1">
    <source>
        <dbReference type="ARBA" id="ARBA00023015"/>
    </source>
</evidence>
<dbReference type="InterPro" id="IPR029062">
    <property type="entry name" value="Class_I_gatase-like"/>
</dbReference>
<dbReference type="InterPro" id="IPR052158">
    <property type="entry name" value="INH-QAR"/>
</dbReference>